<sequence>MSSEHIHVKFWVEELNEYGIKMGPNGEALDSMDYYDLRAFLLQQKLRRDLEPKASPWF</sequence>
<reference evidence="1 2" key="1">
    <citation type="submission" date="2018-03" db="EMBL/GenBank/DDBJ databases">
        <title>Genomic Encyclopedia of Type Strains, Phase III (KMG-III): the genomes of soil and plant-associated and newly described type strains.</title>
        <authorList>
            <person name="Whitman W."/>
        </authorList>
    </citation>
    <scope>NUCLEOTIDE SEQUENCE [LARGE SCALE GENOMIC DNA]</scope>
    <source>
        <strain evidence="1 2">CGMCC 1.12259</strain>
    </source>
</reference>
<comment type="caution">
    <text evidence="1">The sequence shown here is derived from an EMBL/GenBank/DDBJ whole genome shotgun (WGS) entry which is preliminary data.</text>
</comment>
<proteinExistence type="predicted"/>
<keyword evidence="2" id="KW-1185">Reference proteome</keyword>
<evidence type="ECO:0000313" key="2">
    <source>
        <dbReference type="Proteomes" id="UP000242682"/>
    </source>
</evidence>
<dbReference type="RefSeq" id="WP_181313541.1">
    <property type="nucleotide sequence ID" value="NZ_PYAT01000001.1"/>
</dbReference>
<dbReference type="AlphaFoldDB" id="A0A2P8H7E2"/>
<gene>
    <name evidence="1" type="ORF">B0H99_101403</name>
</gene>
<name>A0A2P8H7E2_9BACL</name>
<organism evidence="1 2">
    <name type="scientific">Planomicrobium soli</name>
    <dbReference type="NCBI Taxonomy" id="1176648"/>
    <lineage>
        <taxon>Bacteria</taxon>
        <taxon>Bacillati</taxon>
        <taxon>Bacillota</taxon>
        <taxon>Bacilli</taxon>
        <taxon>Bacillales</taxon>
        <taxon>Caryophanaceae</taxon>
        <taxon>Planomicrobium</taxon>
    </lineage>
</organism>
<protein>
    <recommendedName>
        <fullName evidence="3">Fur-regulated basic protein A</fullName>
    </recommendedName>
</protein>
<evidence type="ECO:0008006" key="3">
    <source>
        <dbReference type="Google" id="ProtNLM"/>
    </source>
</evidence>
<dbReference type="Proteomes" id="UP000242682">
    <property type="component" value="Unassembled WGS sequence"/>
</dbReference>
<dbReference type="EMBL" id="PYAT01000001">
    <property type="protein sequence ID" value="PSL42155.1"/>
    <property type="molecule type" value="Genomic_DNA"/>
</dbReference>
<accession>A0A2P8H7E2</accession>
<evidence type="ECO:0000313" key="1">
    <source>
        <dbReference type="EMBL" id="PSL42155.1"/>
    </source>
</evidence>